<dbReference type="SUPFAM" id="SSF141868">
    <property type="entry name" value="EAL domain-like"/>
    <property type="match status" value="1"/>
</dbReference>
<dbReference type="OrthoDB" id="7251575at2"/>
<dbReference type="CDD" id="cd01948">
    <property type="entry name" value="EAL"/>
    <property type="match status" value="1"/>
</dbReference>
<dbReference type="GO" id="GO:0071111">
    <property type="term" value="F:cyclic-guanylate-specific phosphodiesterase activity"/>
    <property type="evidence" value="ECO:0007669"/>
    <property type="project" value="InterPro"/>
</dbReference>
<dbReference type="PANTHER" id="PTHR33121">
    <property type="entry name" value="CYCLIC DI-GMP PHOSPHODIESTERASE PDEF"/>
    <property type="match status" value="1"/>
</dbReference>
<organism evidence="4 5">
    <name type="scientific">Pararhodospirillum oryzae</name>
    <dbReference type="NCBI Taxonomy" id="478448"/>
    <lineage>
        <taxon>Bacteria</taxon>
        <taxon>Pseudomonadati</taxon>
        <taxon>Pseudomonadota</taxon>
        <taxon>Alphaproteobacteria</taxon>
        <taxon>Rhodospirillales</taxon>
        <taxon>Rhodospirillaceae</taxon>
        <taxon>Pararhodospirillum</taxon>
    </lineage>
</organism>
<dbReference type="InterPro" id="IPR035919">
    <property type="entry name" value="EAL_sf"/>
</dbReference>
<evidence type="ECO:0000313" key="5">
    <source>
        <dbReference type="Proteomes" id="UP000321567"/>
    </source>
</evidence>
<dbReference type="PROSITE" id="PS50883">
    <property type="entry name" value="EAL"/>
    <property type="match status" value="1"/>
</dbReference>
<dbReference type="RefSeq" id="WP_147162827.1">
    <property type="nucleotide sequence ID" value="NZ_BJZO01000016.1"/>
</dbReference>
<dbReference type="Pfam" id="PF00563">
    <property type="entry name" value="EAL"/>
    <property type="match status" value="1"/>
</dbReference>
<dbReference type="EMBL" id="BJZO01000016">
    <property type="protein sequence ID" value="GEO80778.1"/>
    <property type="molecule type" value="Genomic_DNA"/>
</dbReference>
<evidence type="ECO:0000259" key="3">
    <source>
        <dbReference type="PROSITE" id="PS50883"/>
    </source>
</evidence>
<name>A0A512H5R6_9PROT</name>
<dbReference type="InterPro" id="IPR035965">
    <property type="entry name" value="PAS-like_dom_sf"/>
</dbReference>
<protein>
    <submittedName>
        <fullName evidence="4">Diguanylate phosphodiesterase</fullName>
    </submittedName>
</protein>
<dbReference type="Proteomes" id="UP000321567">
    <property type="component" value="Unassembled WGS sequence"/>
</dbReference>
<dbReference type="SUPFAM" id="SSF55785">
    <property type="entry name" value="PYP-like sensor domain (PAS domain)"/>
    <property type="match status" value="1"/>
</dbReference>
<evidence type="ECO:0000259" key="2">
    <source>
        <dbReference type="PROSITE" id="PS50112"/>
    </source>
</evidence>
<feature type="domain" description="EAL" evidence="3">
    <location>
        <begin position="314"/>
        <end position="566"/>
    </location>
</feature>
<dbReference type="InterPro" id="IPR000014">
    <property type="entry name" value="PAS"/>
</dbReference>
<reference evidence="4 5" key="1">
    <citation type="submission" date="2019-07" db="EMBL/GenBank/DDBJ databases">
        <title>Whole genome shotgun sequence of Rhodospirillum oryzae NBRC 107573.</title>
        <authorList>
            <person name="Hosoyama A."/>
            <person name="Uohara A."/>
            <person name="Ohji S."/>
            <person name="Ichikawa N."/>
        </authorList>
    </citation>
    <scope>NUCLEOTIDE SEQUENCE [LARGE SCALE GENOMIC DNA]</scope>
    <source>
        <strain evidence="4 5">NBRC 107573</strain>
    </source>
</reference>
<dbReference type="CDD" id="cd00130">
    <property type="entry name" value="PAS"/>
    <property type="match status" value="1"/>
</dbReference>
<dbReference type="Gene3D" id="3.30.450.20">
    <property type="entry name" value="PAS domain"/>
    <property type="match status" value="1"/>
</dbReference>
<dbReference type="AlphaFoldDB" id="A0A512H5R6"/>
<dbReference type="InterPro" id="IPR050706">
    <property type="entry name" value="Cyclic-di-GMP_PDE-like"/>
</dbReference>
<comment type="caution">
    <text evidence="4">The sequence shown here is derived from an EMBL/GenBank/DDBJ whole genome shotgun (WGS) entry which is preliminary data.</text>
</comment>
<sequence>MVSATAHAGSPPAPSVPSSASVAPRSDRDRFAALAFCWADLLLHLDEAGVIQFAAGAFSAFTGRTPPSLVGEHFLSLITPEDGPKALGYLKQTHGRGRLEGAIVRLSRQQGLPLPMDLSAYTLDGHCYVALRLRAHSPDRAHDRASRDQRTGLLSAEAFSETAGRRVKAAREAGRDVGVTLVNLKGFEDLQGRLDESRASTLLGALGESLRTAALDADSAALVAEGRYGLLHDASLDVGALEARLEALARGHDPSGEGVEVETAALDLHGSGEVREEDLARGLLYAMNQMQRTSTGALSLRTLPTTLLKLVAQAASEVTDFRRLVADRRFHIAVQPILSATTGNIHHYEALCRFEATQPDASPFRAITFAEETGLIHEFDLAMAHKALEWLGSKPRNSDAYQLAVNISGYSIGISRYVDGLLALLENNPWTRGRLMFEITESARMTDLDAANQFIQVLRGLHYRVCLDDFGAGAASFQYLSALEVDVVKIDGSAVRNAMKVAKGKAFLSALTELCRRLGVSTIAEMIDSPESLHFVRDCGCDYVQGFLFGRPSLNIKDFSPLPHEDLFLKPPRRRVTVTSNAPALPSATPPRA</sequence>
<dbReference type="InterPro" id="IPR043128">
    <property type="entry name" value="Rev_trsase/Diguanyl_cyclase"/>
</dbReference>
<dbReference type="SMART" id="SM00052">
    <property type="entry name" value="EAL"/>
    <property type="match status" value="1"/>
</dbReference>
<accession>A0A512H5R6</accession>
<dbReference type="Gene3D" id="3.30.70.270">
    <property type="match status" value="1"/>
</dbReference>
<evidence type="ECO:0000256" key="1">
    <source>
        <dbReference type="SAM" id="MobiDB-lite"/>
    </source>
</evidence>
<keyword evidence="5" id="KW-1185">Reference proteome</keyword>
<feature type="region of interest" description="Disordered" evidence="1">
    <location>
        <begin position="1"/>
        <end position="22"/>
    </location>
</feature>
<dbReference type="Gene3D" id="3.20.20.450">
    <property type="entry name" value="EAL domain"/>
    <property type="match status" value="1"/>
</dbReference>
<dbReference type="PANTHER" id="PTHR33121:SF79">
    <property type="entry name" value="CYCLIC DI-GMP PHOSPHODIESTERASE PDED-RELATED"/>
    <property type="match status" value="1"/>
</dbReference>
<gene>
    <name evidence="4" type="ORF">ROR02_09090</name>
</gene>
<proteinExistence type="predicted"/>
<evidence type="ECO:0000313" key="4">
    <source>
        <dbReference type="EMBL" id="GEO80778.1"/>
    </source>
</evidence>
<dbReference type="PROSITE" id="PS50112">
    <property type="entry name" value="PAS"/>
    <property type="match status" value="1"/>
</dbReference>
<feature type="domain" description="PAS" evidence="2">
    <location>
        <begin position="42"/>
        <end position="82"/>
    </location>
</feature>
<dbReference type="InterPro" id="IPR001633">
    <property type="entry name" value="EAL_dom"/>
</dbReference>